<dbReference type="GO" id="GO:0032958">
    <property type="term" value="P:inositol phosphate biosynthetic process"/>
    <property type="evidence" value="ECO:0007669"/>
    <property type="project" value="TreeGrafter"/>
</dbReference>
<dbReference type="OrthoDB" id="272370at2759"/>
<evidence type="ECO:0000256" key="4">
    <source>
        <dbReference type="ARBA" id="ARBA00012023"/>
    </source>
</evidence>
<gene>
    <name evidence="11" type="ORF">K469DRAFT_716345</name>
</gene>
<reference evidence="11" key="1">
    <citation type="journal article" date="2020" name="Stud. Mycol.">
        <title>101 Dothideomycetes genomes: a test case for predicting lifestyles and emergence of pathogens.</title>
        <authorList>
            <person name="Haridas S."/>
            <person name="Albert R."/>
            <person name="Binder M."/>
            <person name="Bloem J."/>
            <person name="Labutti K."/>
            <person name="Salamov A."/>
            <person name="Andreopoulos B."/>
            <person name="Baker S."/>
            <person name="Barry K."/>
            <person name="Bills G."/>
            <person name="Bluhm B."/>
            <person name="Cannon C."/>
            <person name="Castanera R."/>
            <person name="Culley D."/>
            <person name="Daum C."/>
            <person name="Ezra D."/>
            <person name="Gonzalez J."/>
            <person name="Henrissat B."/>
            <person name="Kuo A."/>
            <person name="Liang C."/>
            <person name="Lipzen A."/>
            <person name="Lutzoni F."/>
            <person name="Magnuson J."/>
            <person name="Mondo S."/>
            <person name="Nolan M."/>
            <person name="Ohm R."/>
            <person name="Pangilinan J."/>
            <person name="Park H.-J."/>
            <person name="Ramirez L."/>
            <person name="Alfaro M."/>
            <person name="Sun H."/>
            <person name="Tritt A."/>
            <person name="Yoshinaga Y."/>
            <person name="Zwiers L.-H."/>
            <person name="Turgeon B."/>
            <person name="Goodwin S."/>
            <person name="Spatafora J."/>
            <person name="Crous P."/>
            <person name="Grigoriev I."/>
        </authorList>
    </citation>
    <scope>NUCLEOTIDE SEQUENCE</scope>
    <source>
        <strain evidence="11">CBS 207.26</strain>
    </source>
</reference>
<dbReference type="EMBL" id="ML994667">
    <property type="protein sequence ID" value="KAF2179343.1"/>
    <property type="molecule type" value="Genomic_DNA"/>
</dbReference>
<evidence type="ECO:0000256" key="10">
    <source>
        <dbReference type="RuleBase" id="RU364126"/>
    </source>
</evidence>
<dbReference type="Pfam" id="PF06090">
    <property type="entry name" value="Ins_P5_2-kin"/>
    <property type="match status" value="1"/>
</dbReference>
<dbReference type="PANTHER" id="PTHR14456:SF2">
    <property type="entry name" value="INOSITOL-PENTAKISPHOSPHATE 2-KINASE"/>
    <property type="match status" value="1"/>
</dbReference>
<keyword evidence="9 10" id="KW-0067">ATP-binding</keyword>
<name>A0A6A6DK78_9PEZI</name>
<dbReference type="GO" id="GO:0005634">
    <property type="term" value="C:nucleus"/>
    <property type="evidence" value="ECO:0007669"/>
    <property type="project" value="TreeGrafter"/>
</dbReference>
<dbReference type="EC" id="2.7.1.158" evidence="4 10"/>
<dbReference type="InterPro" id="IPR043001">
    <property type="entry name" value="IP5_2-K_N_lobe"/>
</dbReference>
<proteinExistence type="inferred from homology"/>
<comment type="similarity">
    <text evidence="3">Belongs to the IPK1 type 1 family.</text>
</comment>
<keyword evidence="12" id="KW-1185">Reference proteome</keyword>
<evidence type="ECO:0000256" key="3">
    <source>
        <dbReference type="ARBA" id="ARBA00008305"/>
    </source>
</evidence>
<keyword evidence="6 10" id="KW-0808">Transferase</keyword>
<comment type="catalytic activity">
    <reaction evidence="1 10">
        <text>1D-myo-inositol 1,3,4,5,6-pentakisphosphate + ATP = 1D-myo-inositol hexakisphosphate + ADP + H(+)</text>
        <dbReference type="Rhea" id="RHEA:20313"/>
        <dbReference type="ChEBI" id="CHEBI:15378"/>
        <dbReference type="ChEBI" id="CHEBI:30616"/>
        <dbReference type="ChEBI" id="CHEBI:57733"/>
        <dbReference type="ChEBI" id="CHEBI:58130"/>
        <dbReference type="ChEBI" id="CHEBI:456216"/>
        <dbReference type="EC" id="2.7.1.158"/>
    </reaction>
</comment>
<evidence type="ECO:0000313" key="12">
    <source>
        <dbReference type="Proteomes" id="UP000800200"/>
    </source>
</evidence>
<comment type="domain">
    <text evidence="10">The EXKPK motif is conserved in inositol-pentakisphosphate 2-kinases of both family 1 and 2.</text>
</comment>
<evidence type="ECO:0000256" key="5">
    <source>
        <dbReference type="ARBA" id="ARBA00014846"/>
    </source>
</evidence>
<protein>
    <recommendedName>
        <fullName evidence="5 10">Inositol-pentakisphosphate 2-kinase</fullName>
        <ecNumber evidence="4 10">2.7.1.158</ecNumber>
    </recommendedName>
</protein>
<evidence type="ECO:0000256" key="8">
    <source>
        <dbReference type="ARBA" id="ARBA00022777"/>
    </source>
</evidence>
<evidence type="ECO:0000256" key="9">
    <source>
        <dbReference type="ARBA" id="ARBA00022840"/>
    </source>
</evidence>
<dbReference type="Gene3D" id="3.30.200.110">
    <property type="entry name" value="Inositol-pentakisphosphate 2-kinase, N-lobe"/>
    <property type="match status" value="1"/>
</dbReference>
<evidence type="ECO:0000256" key="2">
    <source>
        <dbReference type="ARBA" id="ARBA00003979"/>
    </source>
</evidence>
<accession>A0A6A6DK78</accession>
<keyword evidence="8 10" id="KW-0418">Kinase</keyword>
<comment type="function">
    <text evidence="10">Phosphorylates Ins(1,3,4,5,6)P5 at position 2 to form Ins(1,2,3,4,5,6)P6 (InsP6 or phytate).</text>
</comment>
<keyword evidence="7 10" id="KW-0547">Nucleotide-binding</keyword>
<organism evidence="11 12">
    <name type="scientific">Zopfia rhizophila CBS 207.26</name>
    <dbReference type="NCBI Taxonomy" id="1314779"/>
    <lineage>
        <taxon>Eukaryota</taxon>
        <taxon>Fungi</taxon>
        <taxon>Dikarya</taxon>
        <taxon>Ascomycota</taxon>
        <taxon>Pezizomycotina</taxon>
        <taxon>Dothideomycetes</taxon>
        <taxon>Dothideomycetes incertae sedis</taxon>
        <taxon>Zopfiaceae</taxon>
        <taxon>Zopfia</taxon>
    </lineage>
</organism>
<evidence type="ECO:0000256" key="6">
    <source>
        <dbReference type="ARBA" id="ARBA00022679"/>
    </source>
</evidence>
<dbReference type="InterPro" id="IPR009286">
    <property type="entry name" value="Ins_P5_2-kin"/>
</dbReference>
<evidence type="ECO:0000256" key="7">
    <source>
        <dbReference type="ARBA" id="ARBA00022741"/>
    </source>
</evidence>
<dbReference type="Proteomes" id="UP000800200">
    <property type="component" value="Unassembled WGS sequence"/>
</dbReference>
<evidence type="ECO:0000256" key="1">
    <source>
        <dbReference type="ARBA" id="ARBA00001774"/>
    </source>
</evidence>
<evidence type="ECO:0000313" key="11">
    <source>
        <dbReference type="EMBL" id="KAF2179343.1"/>
    </source>
</evidence>
<dbReference type="AlphaFoldDB" id="A0A6A6DK78"/>
<comment type="function">
    <text evidence="2">Has kinase activity and phosphorylates inositol-1,3,4,5,6-pentakisphosphate (Ins(1,3,4,5,6)P5) to produce 1,2,3,4,5,6-hexakisphosphate (InsP6), also known as phytate.</text>
</comment>
<dbReference type="PANTHER" id="PTHR14456">
    <property type="entry name" value="INOSITOL POLYPHOSPHATE KINASE 1"/>
    <property type="match status" value="1"/>
</dbReference>
<sequence>MRCRQALDKIDYLNAVFFQYLAEGAANVVFSITDYHSQLSPFHRAFVFTDDEDGYVLPSYQFYGKVIRVPKDNEHTLDGQRIKDGFENDVKPLFRNGFLHHLMEHEPVEFDSHIAMALDLELRYVHSDGTTERPRRHEGAIRHETQIALLMTNMSSTPGTSFTIEFKPKWLVQSPNAPRNAYRCRTCAMRAYANWKEKEPDEENKHPPAKTYICPLYLFNGDEQIVGPWVHEKILQLIPSFVNPGQEDGVVGAITTYLTKGDGFALLQHLGIMQKALDPIGVLNHLDATGNHLYSTESNESDLLGIEHQLRLAMTLRDCSMFVKVYYSRQTIAVESKLGDLDFKSVEKVPGWIEKEKRLVEGGFYMGKEGDAGMNASECCLIATEFRRNLPYHW</sequence>
<dbReference type="GO" id="GO:0035299">
    <property type="term" value="F:inositol-1,3,4,5,6-pentakisphosphate 2-kinase activity"/>
    <property type="evidence" value="ECO:0007669"/>
    <property type="project" value="UniProtKB-EC"/>
</dbReference>
<dbReference type="GO" id="GO:0005524">
    <property type="term" value="F:ATP binding"/>
    <property type="evidence" value="ECO:0007669"/>
    <property type="project" value="UniProtKB-KW"/>
</dbReference>